<gene>
    <name evidence="4" type="ORF">IAC39_01665</name>
</gene>
<dbReference type="InterPro" id="IPR000801">
    <property type="entry name" value="Esterase-like"/>
</dbReference>
<name>A0A9D1GTZ7_9FIRM</name>
<feature type="compositionally biased region" description="Low complexity" evidence="1">
    <location>
        <begin position="70"/>
        <end position="85"/>
    </location>
</feature>
<dbReference type="PROSITE" id="PS51781">
    <property type="entry name" value="SH3B"/>
    <property type="match status" value="1"/>
</dbReference>
<feature type="domain" description="SH3b" evidence="3">
    <location>
        <begin position="114"/>
        <end position="178"/>
    </location>
</feature>
<dbReference type="InterPro" id="IPR050583">
    <property type="entry name" value="Mycobacterial_A85_antigen"/>
</dbReference>
<proteinExistence type="predicted"/>
<reference evidence="4" key="1">
    <citation type="submission" date="2020-10" db="EMBL/GenBank/DDBJ databases">
        <authorList>
            <person name="Gilroy R."/>
        </authorList>
    </citation>
    <scope>NUCLEOTIDE SEQUENCE</scope>
    <source>
        <strain evidence="4">CHK33-4379</strain>
    </source>
</reference>
<evidence type="ECO:0000256" key="2">
    <source>
        <dbReference type="SAM" id="SignalP"/>
    </source>
</evidence>
<evidence type="ECO:0000313" key="5">
    <source>
        <dbReference type="Proteomes" id="UP000824136"/>
    </source>
</evidence>
<evidence type="ECO:0000256" key="1">
    <source>
        <dbReference type="SAM" id="MobiDB-lite"/>
    </source>
</evidence>
<sequence length="480" mass="52830">MKKLISILLCAAMLASLSACANEDNGDVDKPDDTSAVTEAPDEEEEEETEEVTEAPEDVTTIEPEETEAPETTVPETTTEEATTTEATTAEVTTVTTTEATTVTTTAEEISVEPMSAEMYANASVNVRKGPSTSYDRVGHLDEGEKVEVTGVCENGWYRIEFEGGEYYVGGSYLTDTKPEVVTTEATKAEEPENEPEEVDSFELAEEFMSTVDILTFPSEDYRTAKSGVTYGNVIKTTYYSTTCEKNRPVNIVLPANYDESKEYPVLYVLHGIYNNQNTMMDSNQTHLVIGNMIDEGIAEEMIVVFPYMFASKDKDTCDGITLENVAAYDNFVNDLVNDLMPFMEQNYSVATGKDNTAIFGFSMGGREALAIGFMHPEMFGYVGAVAPAPGLVPAQDWALNHPGQFAEDELKFTTEMPYLVMVGAGDDDHTVGTFPKSYHELMDKNGVTHIWYEIPGSDHGDPAIESVTYNFCKYVFKAK</sequence>
<dbReference type="SMART" id="SM00287">
    <property type="entry name" value="SH3b"/>
    <property type="match status" value="1"/>
</dbReference>
<dbReference type="InterPro" id="IPR003646">
    <property type="entry name" value="SH3-like_bac-type"/>
</dbReference>
<organism evidence="4 5">
    <name type="scientific">Candidatus Faeciplasma pullistercoris</name>
    <dbReference type="NCBI Taxonomy" id="2840800"/>
    <lineage>
        <taxon>Bacteria</taxon>
        <taxon>Bacillati</taxon>
        <taxon>Bacillota</taxon>
        <taxon>Clostridia</taxon>
        <taxon>Eubacteriales</taxon>
        <taxon>Oscillospiraceae</taxon>
        <taxon>Oscillospiraceae incertae sedis</taxon>
        <taxon>Candidatus Faeciplasma</taxon>
    </lineage>
</organism>
<accession>A0A9D1GTZ7</accession>
<dbReference type="AlphaFoldDB" id="A0A9D1GTZ7"/>
<keyword evidence="2" id="KW-0732">Signal</keyword>
<feature type="region of interest" description="Disordered" evidence="1">
    <location>
        <begin position="22"/>
        <end position="85"/>
    </location>
</feature>
<protein>
    <submittedName>
        <fullName evidence="4">SH3 domain-containing protein</fullName>
    </submittedName>
</protein>
<dbReference type="Pfam" id="PF08239">
    <property type="entry name" value="SH3_3"/>
    <property type="match status" value="1"/>
</dbReference>
<evidence type="ECO:0000313" key="4">
    <source>
        <dbReference type="EMBL" id="HIT58420.1"/>
    </source>
</evidence>
<feature type="chain" id="PRO_5038570031" evidence="2">
    <location>
        <begin position="22"/>
        <end position="480"/>
    </location>
</feature>
<dbReference type="InterPro" id="IPR029058">
    <property type="entry name" value="AB_hydrolase_fold"/>
</dbReference>
<dbReference type="Gene3D" id="2.30.30.40">
    <property type="entry name" value="SH3 Domains"/>
    <property type="match status" value="1"/>
</dbReference>
<dbReference type="SUPFAM" id="SSF53474">
    <property type="entry name" value="alpha/beta-Hydrolases"/>
    <property type="match status" value="1"/>
</dbReference>
<feature type="signal peptide" evidence="2">
    <location>
        <begin position="1"/>
        <end position="21"/>
    </location>
</feature>
<dbReference type="PROSITE" id="PS51257">
    <property type="entry name" value="PROKAR_LIPOPROTEIN"/>
    <property type="match status" value="1"/>
</dbReference>
<comment type="caution">
    <text evidence="4">The sequence shown here is derived from an EMBL/GenBank/DDBJ whole genome shotgun (WGS) entry which is preliminary data.</text>
</comment>
<dbReference type="Gene3D" id="3.40.50.1820">
    <property type="entry name" value="alpha/beta hydrolase"/>
    <property type="match status" value="1"/>
</dbReference>
<dbReference type="PANTHER" id="PTHR48098:SF1">
    <property type="entry name" value="DIACYLGLYCEROL ACYLTRANSFERASE_MYCOLYLTRANSFERASE AG85A"/>
    <property type="match status" value="1"/>
</dbReference>
<dbReference type="EMBL" id="DVLL01000007">
    <property type="protein sequence ID" value="HIT58420.1"/>
    <property type="molecule type" value="Genomic_DNA"/>
</dbReference>
<feature type="compositionally biased region" description="Acidic residues" evidence="1">
    <location>
        <begin position="40"/>
        <end position="57"/>
    </location>
</feature>
<evidence type="ECO:0000259" key="3">
    <source>
        <dbReference type="PROSITE" id="PS51781"/>
    </source>
</evidence>
<dbReference type="PANTHER" id="PTHR48098">
    <property type="entry name" value="ENTEROCHELIN ESTERASE-RELATED"/>
    <property type="match status" value="1"/>
</dbReference>
<dbReference type="Pfam" id="PF00756">
    <property type="entry name" value="Esterase"/>
    <property type="match status" value="1"/>
</dbReference>
<reference evidence="4" key="2">
    <citation type="journal article" date="2021" name="PeerJ">
        <title>Extensive microbial diversity within the chicken gut microbiome revealed by metagenomics and culture.</title>
        <authorList>
            <person name="Gilroy R."/>
            <person name="Ravi A."/>
            <person name="Getino M."/>
            <person name="Pursley I."/>
            <person name="Horton D.L."/>
            <person name="Alikhan N.F."/>
            <person name="Baker D."/>
            <person name="Gharbi K."/>
            <person name="Hall N."/>
            <person name="Watson M."/>
            <person name="Adriaenssens E.M."/>
            <person name="Foster-Nyarko E."/>
            <person name="Jarju S."/>
            <person name="Secka A."/>
            <person name="Antonio M."/>
            <person name="Oren A."/>
            <person name="Chaudhuri R.R."/>
            <person name="La Ragione R."/>
            <person name="Hildebrand F."/>
            <person name="Pallen M.J."/>
        </authorList>
    </citation>
    <scope>NUCLEOTIDE SEQUENCE</scope>
    <source>
        <strain evidence="4">CHK33-4379</strain>
    </source>
</reference>
<dbReference type="Proteomes" id="UP000824136">
    <property type="component" value="Unassembled WGS sequence"/>
</dbReference>